<dbReference type="Proteomes" id="UP000049472">
    <property type="component" value="Unassembled WGS sequence"/>
</dbReference>
<name>A0A0M6WLG2_9FIRM</name>
<evidence type="ECO:0000313" key="1">
    <source>
        <dbReference type="EMBL" id="CRL37840.1"/>
    </source>
</evidence>
<keyword evidence="3" id="KW-1185">Reference proteome</keyword>
<proteinExistence type="predicted"/>
<sequence>MSRAGRRLPALVRIMQLISEIVINQNSKYAE</sequence>
<evidence type="ECO:0000313" key="3">
    <source>
        <dbReference type="Proteomes" id="UP000049472"/>
    </source>
</evidence>
<reference evidence="3" key="1">
    <citation type="submission" date="2015-05" db="EMBL/GenBank/DDBJ databases">
        <authorList>
            <consortium name="Pathogen Informatics"/>
        </authorList>
    </citation>
    <scope>NUCLEOTIDE SEQUENCE [LARGE SCALE GENOMIC DNA]</scope>
    <source>
        <strain evidence="2 4">2789STDY5608860</strain>
        <strain evidence="3">T1-815</strain>
    </source>
</reference>
<dbReference type="Proteomes" id="UP000095384">
    <property type="component" value="Unassembled WGS sequence"/>
</dbReference>
<evidence type="ECO:0000313" key="4">
    <source>
        <dbReference type="Proteomes" id="UP000095384"/>
    </source>
</evidence>
<organism evidence="1 3">
    <name type="scientific">Agathobacter rectalis</name>
    <dbReference type="NCBI Taxonomy" id="39491"/>
    <lineage>
        <taxon>Bacteria</taxon>
        <taxon>Bacillati</taxon>
        <taxon>Bacillota</taxon>
        <taxon>Clostridia</taxon>
        <taxon>Lachnospirales</taxon>
        <taxon>Lachnospiraceae</taxon>
        <taxon>Agathobacter</taxon>
    </lineage>
</organism>
<dbReference type="EMBL" id="CYYW01000054">
    <property type="protein sequence ID" value="CUO79729.1"/>
    <property type="molecule type" value="Genomic_DNA"/>
</dbReference>
<protein>
    <submittedName>
        <fullName evidence="1">Uncharacterized protein</fullName>
    </submittedName>
</protein>
<gene>
    <name evidence="2" type="ORF">ERS852417_03114</name>
    <name evidence="1" type="ORF">T1815_16751</name>
</gene>
<reference evidence="1" key="2">
    <citation type="submission" date="2015-05" db="EMBL/GenBank/DDBJ databases">
        <authorList>
            <person name="Wang D.B."/>
            <person name="Wang M."/>
        </authorList>
    </citation>
    <scope>NUCLEOTIDE SEQUENCE [LARGE SCALE GENOMIC DNA]</scope>
    <source>
        <strain evidence="1">T1-815</strain>
    </source>
</reference>
<accession>A0A0M6WLG2</accession>
<dbReference type="EMBL" id="CVRQ01000020">
    <property type="protein sequence ID" value="CRL37840.1"/>
    <property type="molecule type" value="Genomic_DNA"/>
</dbReference>
<evidence type="ECO:0000313" key="2">
    <source>
        <dbReference type="EMBL" id="CUO79729.1"/>
    </source>
</evidence>
<dbReference type="AlphaFoldDB" id="A0A0M6WLG2"/>